<keyword evidence="13" id="KW-0221">Differentiation</keyword>
<reference evidence="33 34" key="1">
    <citation type="journal article" date="2021" name="Cell">
        <title>Tracing the genetic footprints of vertebrate landing in non-teleost ray-finned fishes.</title>
        <authorList>
            <person name="Bi X."/>
            <person name="Wang K."/>
            <person name="Yang L."/>
            <person name="Pan H."/>
            <person name="Jiang H."/>
            <person name="Wei Q."/>
            <person name="Fang M."/>
            <person name="Yu H."/>
            <person name="Zhu C."/>
            <person name="Cai Y."/>
            <person name="He Y."/>
            <person name="Gan X."/>
            <person name="Zeng H."/>
            <person name="Yu D."/>
            <person name="Zhu Y."/>
            <person name="Jiang H."/>
            <person name="Qiu Q."/>
            <person name="Yang H."/>
            <person name="Zhang Y.E."/>
            <person name="Wang W."/>
            <person name="Zhu M."/>
            <person name="He S."/>
            <person name="Zhang G."/>
        </authorList>
    </citation>
    <scope>NUCLEOTIDE SEQUENCE [LARGE SCALE GENOMIC DNA]</scope>
    <source>
        <strain evidence="33">Bchr_013</strain>
    </source>
</reference>
<feature type="compositionally biased region" description="Polar residues" evidence="29">
    <location>
        <begin position="380"/>
        <end position="390"/>
    </location>
</feature>
<dbReference type="PROSITE" id="PS00239">
    <property type="entry name" value="RECEPTOR_TYR_KIN_II"/>
    <property type="match status" value="1"/>
</dbReference>
<dbReference type="GO" id="GO:0030154">
    <property type="term" value="P:cell differentiation"/>
    <property type="evidence" value="ECO:0007669"/>
    <property type="project" value="UniProtKB-KW"/>
</dbReference>
<keyword evidence="20 28" id="KW-0675">Receptor</keyword>
<dbReference type="InterPro" id="IPR008266">
    <property type="entry name" value="Tyr_kinase_AS"/>
</dbReference>
<evidence type="ECO:0000256" key="12">
    <source>
        <dbReference type="ARBA" id="ARBA00022777"/>
    </source>
</evidence>
<dbReference type="InterPro" id="IPR031635">
    <property type="entry name" value="NTRK_LRRCT"/>
</dbReference>
<dbReference type="GO" id="GO:0030424">
    <property type="term" value="C:axon"/>
    <property type="evidence" value="ECO:0007669"/>
    <property type="project" value="TreeGrafter"/>
</dbReference>
<evidence type="ECO:0000256" key="22">
    <source>
        <dbReference type="ARBA" id="ARBA00023319"/>
    </source>
</evidence>
<feature type="binding site" evidence="25">
    <location>
        <position position="577"/>
    </location>
    <ligand>
        <name>ATP</name>
        <dbReference type="ChEBI" id="CHEBI:30616"/>
    </ligand>
</feature>
<evidence type="ECO:0000259" key="31">
    <source>
        <dbReference type="PROSITE" id="PS50011"/>
    </source>
</evidence>
<feature type="non-terminal residue" evidence="33">
    <location>
        <position position="719"/>
    </location>
</feature>
<evidence type="ECO:0000256" key="16">
    <source>
        <dbReference type="ARBA" id="ARBA00022989"/>
    </source>
</evidence>
<evidence type="ECO:0000256" key="23">
    <source>
        <dbReference type="ARBA" id="ARBA00051243"/>
    </source>
</evidence>
<keyword evidence="16 30" id="KW-1133">Transmembrane helix</keyword>
<feature type="domain" description="Protein kinase" evidence="31">
    <location>
        <begin position="433"/>
        <end position="704"/>
    </location>
</feature>
<evidence type="ECO:0000313" key="34">
    <source>
        <dbReference type="Proteomes" id="UP000886611"/>
    </source>
</evidence>
<keyword evidence="15" id="KW-0524">Neurogenesis</keyword>
<dbReference type="InterPro" id="IPR013098">
    <property type="entry name" value="Ig_I-set"/>
</dbReference>
<dbReference type="GO" id="GO:0005524">
    <property type="term" value="F:ATP binding"/>
    <property type="evidence" value="ECO:0007669"/>
    <property type="project" value="UniProtKB-UniRule"/>
</dbReference>
<dbReference type="EC" id="2.7.10.1" evidence="28"/>
<feature type="binding site" evidence="26">
    <location>
        <position position="578"/>
    </location>
    <ligand>
        <name>Mg(2+)</name>
        <dbReference type="ChEBI" id="CHEBI:18420"/>
    </ligand>
</feature>
<keyword evidence="12" id="KW-0418">Kinase</keyword>
<keyword evidence="26" id="KW-0479">Metal-binding</keyword>
<dbReference type="Gene3D" id="2.60.40.10">
    <property type="entry name" value="Immunoglobulins"/>
    <property type="match status" value="2"/>
</dbReference>
<name>A0A8X7XD72_POLSE</name>
<comment type="catalytic activity">
    <reaction evidence="23 28">
        <text>L-tyrosyl-[protein] + ATP = O-phospho-L-tyrosyl-[protein] + ADP + H(+)</text>
        <dbReference type="Rhea" id="RHEA:10596"/>
        <dbReference type="Rhea" id="RHEA-COMP:10136"/>
        <dbReference type="Rhea" id="RHEA-COMP:20101"/>
        <dbReference type="ChEBI" id="CHEBI:15378"/>
        <dbReference type="ChEBI" id="CHEBI:30616"/>
        <dbReference type="ChEBI" id="CHEBI:46858"/>
        <dbReference type="ChEBI" id="CHEBI:61978"/>
        <dbReference type="ChEBI" id="CHEBI:456216"/>
        <dbReference type="EC" id="2.7.10.1"/>
    </reaction>
</comment>
<dbReference type="InterPro" id="IPR011009">
    <property type="entry name" value="Kinase-like_dom_sf"/>
</dbReference>
<feature type="binding site" evidence="25 27">
    <location>
        <position position="467"/>
    </location>
    <ligand>
        <name>ATP</name>
        <dbReference type="ChEBI" id="CHEBI:30616"/>
    </ligand>
</feature>
<dbReference type="InterPro" id="IPR001245">
    <property type="entry name" value="Ser-Thr/Tyr_kinase_cat_dom"/>
</dbReference>
<dbReference type="InterPro" id="IPR007110">
    <property type="entry name" value="Ig-like_dom"/>
</dbReference>
<dbReference type="Gene3D" id="3.80.10.10">
    <property type="entry name" value="Ribonuclease Inhibitor"/>
    <property type="match status" value="1"/>
</dbReference>
<dbReference type="SUPFAM" id="SSF56112">
    <property type="entry name" value="Protein kinase-like (PK-like)"/>
    <property type="match status" value="1"/>
</dbReference>
<dbReference type="GO" id="GO:0043235">
    <property type="term" value="C:receptor complex"/>
    <property type="evidence" value="ECO:0007669"/>
    <property type="project" value="TreeGrafter"/>
</dbReference>
<evidence type="ECO:0000256" key="18">
    <source>
        <dbReference type="ARBA" id="ARBA00023137"/>
    </source>
</evidence>
<dbReference type="GO" id="GO:0010976">
    <property type="term" value="P:positive regulation of neuron projection development"/>
    <property type="evidence" value="ECO:0007669"/>
    <property type="project" value="TreeGrafter"/>
</dbReference>
<keyword evidence="7" id="KW-0808">Transferase</keyword>
<dbReference type="GO" id="GO:0007399">
    <property type="term" value="P:nervous system development"/>
    <property type="evidence" value="ECO:0007669"/>
    <property type="project" value="UniProtKB-KW"/>
</dbReference>
<dbReference type="PROSITE" id="PS00107">
    <property type="entry name" value="PROTEIN_KINASE_ATP"/>
    <property type="match status" value="1"/>
</dbReference>
<dbReference type="InterPro" id="IPR020635">
    <property type="entry name" value="Tyr_kinase_cat_dom"/>
</dbReference>
<evidence type="ECO:0000256" key="4">
    <source>
        <dbReference type="ARBA" id="ARBA00022475"/>
    </source>
</evidence>
<protein>
    <recommendedName>
        <fullName evidence="28">Tyrosine-protein kinase receptor</fullName>
        <ecNumber evidence="28">2.7.10.1</ecNumber>
    </recommendedName>
</protein>
<dbReference type="PROSITE" id="PS00109">
    <property type="entry name" value="PROTEIN_KINASE_TYR"/>
    <property type="match status" value="1"/>
</dbReference>
<dbReference type="GO" id="GO:0048403">
    <property type="term" value="F:brain-derived neurotrophic factor binding"/>
    <property type="evidence" value="ECO:0007669"/>
    <property type="project" value="TreeGrafter"/>
</dbReference>
<dbReference type="EMBL" id="JAATIS010001721">
    <property type="protein sequence ID" value="KAG2466026.1"/>
    <property type="molecule type" value="Genomic_DNA"/>
</dbReference>
<organism evidence="33 34">
    <name type="scientific">Polypterus senegalus</name>
    <name type="common">Senegal bichir</name>
    <dbReference type="NCBI Taxonomy" id="55291"/>
    <lineage>
        <taxon>Eukaryota</taxon>
        <taxon>Metazoa</taxon>
        <taxon>Chordata</taxon>
        <taxon>Craniata</taxon>
        <taxon>Vertebrata</taxon>
        <taxon>Euteleostomi</taxon>
        <taxon>Actinopterygii</taxon>
        <taxon>Polypteriformes</taxon>
        <taxon>Polypteridae</taxon>
        <taxon>Polypterus</taxon>
    </lineage>
</organism>
<keyword evidence="18" id="KW-0829">Tyrosine-protein kinase</keyword>
<comment type="subcellular location">
    <subcellularLocation>
        <location evidence="1">Cell membrane</location>
        <topology evidence="1">Single-pass type I membrane protein</topology>
    </subcellularLocation>
    <subcellularLocation>
        <location evidence="2">Endosome membrane</location>
        <topology evidence="2">Single-pass type I membrane protein</topology>
    </subcellularLocation>
</comment>
<dbReference type="PRINTS" id="PR00109">
    <property type="entry name" value="TYRKINASE"/>
</dbReference>
<comment type="caution">
    <text evidence="33">The sequence shown here is derived from an EMBL/GenBank/DDBJ whole genome shotgun (WGS) entry which is preliminary data.</text>
</comment>
<feature type="binding site" evidence="25">
    <location>
        <begin position="440"/>
        <end position="447"/>
    </location>
    <ligand>
        <name>ATP</name>
        <dbReference type="ChEBI" id="CHEBI:30616"/>
    </ligand>
</feature>
<evidence type="ECO:0000256" key="2">
    <source>
        <dbReference type="ARBA" id="ARBA00004530"/>
    </source>
</evidence>
<feature type="non-terminal residue" evidence="33">
    <location>
        <position position="1"/>
    </location>
</feature>
<dbReference type="GO" id="GO:1990416">
    <property type="term" value="P:cellular response to brain-derived neurotrophic factor stimulus"/>
    <property type="evidence" value="ECO:0007669"/>
    <property type="project" value="TreeGrafter"/>
</dbReference>
<dbReference type="PIRSF" id="PIRSF000615">
    <property type="entry name" value="TyrPK_CSF1-R"/>
    <property type="match status" value="1"/>
</dbReference>
<keyword evidence="3" id="KW-0217">Developmental protein</keyword>
<dbReference type="InterPro" id="IPR036179">
    <property type="entry name" value="Ig-like_dom_sf"/>
</dbReference>
<keyword evidence="34" id="KW-1185">Reference proteome</keyword>
<dbReference type="FunFam" id="1.10.510.10:FF:000034">
    <property type="entry name" value="Tyrosine-protein kinase receptor"/>
    <property type="match status" value="1"/>
</dbReference>
<evidence type="ECO:0000256" key="20">
    <source>
        <dbReference type="ARBA" id="ARBA00023170"/>
    </source>
</evidence>
<dbReference type="AlphaFoldDB" id="A0A8X7XD72"/>
<dbReference type="PANTHER" id="PTHR24416:SF136">
    <property type="entry name" value="BDNF_NT-3 GROWTH FACTORS RECEPTOR"/>
    <property type="match status" value="1"/>
</dbReference>
<keyword evidence="26" id="KW-0460">Magnesium</keyword>
<dbReference type="GO" id="GO:0060175">
    <property type="term" value="F:brain-derived neurotrophic factor receptor activity"/>
    <property type="evidence" value="ECO:0007669"/>
    <property type="project" value="TreeGrafter"/>
</dbReference>
<evidence type="ECO:0000256" key="3">
    <source>
        <dbReference type="ARBA" id="ARBA00022473"/>
    </source>
</evidence>
<keyword evidence="5 28" id="KW-0597">Phosphoprotein</keyword>
<dbReference type="PROSITE" id="PS50011">
    <property type="entry name" value="PROTEIN_KINASE_DOM"/>
    <property type="match status" value="1"/>
</dbReference>
<comment type="similarity">
    <text evidence="28">Belongs to the protein kinase superfamily. Tyr protein kinase family. Insulin receptor subfamily.</text>
</comment>
<evidence type="ECO:0000256" key="13">
    <source>
        <dbReference type="ARBA" id="ARBA00022782"/>
    </source>
</evidence>
<keyword evidence="11 25" id="KW-0547">Nucleotide-binding</keyword>
<dbReference type="SMART" id="SM00409">
    <property type="entry name" value="IG"/>
    <property type="match status" value="1"/>
</dbReference>
<evidence type="ECO:0000256" key="19">
    <source>
        <dbReference type="ARBA" id="ARBA00023157"/>
    </source>
</evidence>
<dbReference type="Proteomes" id="UP000886611">
    <property type="component" value="Unassembled WGS sequence"/>
</dbReference>
<evidence type="ECO:0000256" key="21">
    <source>
        <dbReference type="ARBA" id="ARBA00023180"/>
    </source>
</evidence>
<dbReference type="FunFam" id="2.60.40.10:FF:000239">
    <property type="entry name" value="BDNF/NT-3 growth factors receptor"/>
    <property type="match status" value="1"/>
</dbReference>
<dbReference type="GO" id="GO:0046872">
    <property type="term" value="F:metal ion binding"/>
    <property type="evidence" value="ECO:0007669"/>
    <property type="project" value="UniProtKB-KW"/>
</dbReference>
<keyword evidence="17 30" id="KW-0472">Membrane</keyword>
<dbReference type="InterPro" id="IPR000719">
    <property type="entry name" value="Prot_kinase_dom"/>
</dbReference>
<dbReference type="SUPFAM" id="SSF48726">
    <property type="entry name" value="Immunoglobulin"/>
    <property type="match status" value="2"/>
</dbReference>
<evidence type="ECO:0000256" key="11">
    <source>
        <dbReference type="ARBA" id="ARBA00022741"/>
    </source>
</evidence>
<evidence type="ECO:0000256" key="7">
    <source>
        <dbReference type="ARBA" id="ARBA00022679"/>
    </source>
</evidence>
<feature type="binding site" evidence="25">
    <location>
        <begin position="513"/>
        <end position="519"/>
    </location>
    <ligand>
        <name>ATP</name>
        <dbReference type="ChEBI" id="CHEBI:30616"/>
    </ligand>
</feature>
<dbReference type="GO" id="GO:0051897">
    <property type="term" value="P:positive regulation of phosphatidylinositol 3-kinase/protein kinase B signal transduction"/>
    <property type="evidence" value="ECO:0007669"/>
    <property type="project" value="TreeGrafter"/>
</dbReference>
<feature type="binding site" evidence="26">
    <location>
        <position position="591"/>
    </location>
    <ligand>
        <name>Mg(2+)</name>
        <dbReference type="ChEBI" id="CHEBI:18420"/>
    </ligand>
</feature>
<evidence type="ECO:0000256" key="10">
    <source>
        <dbReference type="ARBA" id="ARBA00022737"/>
    </source>
</evidence>
<sequence length="719" mass="81197">MLLHWALDKAPLTCNCSRVAVQKLTLCSDPKLLCVSEEYIANQNKLRNISDIDMDAYMNLRNLVVAGNPFRCSCDIEWLKLWKESEIAGLETQDLVCKDNSNKRILLYNMRIPKCVLPTALISPSSVVLLEGSDITLECNTSGSPSLEVNWYLDNFATVYQADTLVQPASLKLTNISYTDNGRRVFCSAENVVGESESSVLLVVHFPPKIIYLDKPMSDHHWCIPFSVRGNPKPELQWFYEGAVLNENDFIQTKIHVVNDTDHHGCLQLDNPTHINNGQYTLLAKNQYGMDKSTVFALFMRTPWDNDYSPENVIINGTEEKTEEGITVYVVVGIAAVAFTGFVLMLIILKFGRNSKFGIKGPSSVISNDDDSASPLHHVSNGSNTPSSSEMGPDAVIIGMTKIPVIENPQYFRSTSSLLKSDTFVQHIKRHNIVLKRELGEGAFGKVFLAECYSLCPDQDKILVAVKTLKEASDNARKDFHREAELLTNLQHEHIVKFYGVCVEGDPLIMVFEYMKHGDLNKFLRAHGPDAVLMADGQNNRLSELTQSQMLHIAQQIAAGMVYLASQHFVHRDLATRNCLVGENLLVKIGDFGMSRDVYSTDYYRVGGHTMLPIRWMPPESIMYRKFTTESDVWSLGVVLWEIFTYGKQPWYQLSNNEVIECITQGRVLQRPRTCPKEVYDLMLGCWQREPHMRLNIKEIHSLLQNLAKASPVYLDILG</sequence>
<feature type="active site" description="Proton acceptor" evidence="24">
    <location>
        <position position="573"/>
    </location>
</feature>
<dbReference type="InterPro" id="IPR050122">
    <property type="entry name" value="RTK"/>
</dbReference>
<dbReference type="Pfam" id="PF16920">
    <property type="entry name" value="LRRCT_2"/>
    <property type="match status" value="1"/>
</dbReference>
<dbReference type="Gene3D" id="3.30.200.20">
    <property type="entry name" value="Phosphorylase Kinase, domain 1"/>
    <property type="match status" value="1"/>
</dbReference>
<dbReference type="InterPro" id="IPR003599">
    <property type="entry name" value="Ig_sub"/>
</dbReference>
<evidence type="ECO:0000256" key="6">
    <source>
        <dbReference type="ARBA" id="ARBA00022614"/>
    </source>
</evidence>
<keyword evidence="21" id="KW-0325">Glycoprotein</keyword>
<evidence type="ECO:0000256" key="26">
    <source>
        <dbReference type="PIRSR" id="PIRSR000615-3"/>
    </source>
</evidence>
<dbReference type="Gene3D" id="1.10.510.10">
    <property type="entry name" value="Transferase(Phosphotransferase) domain 1"/>
    <property type="match status" value="1"/>
</dbReference>
<dbReference type="InterPro" id="IPR000483">
    <property type="entry name" value="Cys-rich_flank_reg_C"/>
</dbReference>
<feature type="domain" description="Ig-like" evidence="32">
    <location>
        <begin position="118"/>
        <end position="203"/>
    </location>
</feature>
<evidence type="ECO:0000313" key="33">
    <source>
        <dbReference type="EMBL" id="KAG2466026.1"/>
    </source>
</evidence>
<evidence type="ECO:0000256" key="5">
    <source>
        <dbReference type="ARBA" id="ARBA00022553"/>
    </source>
</evidence>
<dbReference type="PANTHER" id="PTHR24416">
    <property type="entry name" value="TYROSINE-PROTEIN KINASE RECEPTOR"/>
    <property type="match status" value="1"/>
</dbReference>
<dbReference type="Pfam" id="PF07714">
    <property type="entry name" value="PK_Tyr_Ser-Thr"/>
    <property type="match status" value="1"/>
</dbReference>
<keyword evidence="4" id="KW-1003">Cell membrane</keyword>
<proteinExistence type="inferred from homology"/>
<evidence type="ECO:0000256" key="28">
    <source>
        <dbReference type="RuleBase" id="RU000312"/>
    </source>
</evidence>
<dbReference type="GO" id="GO:0005886">
    <property type="term" value="C:plasma membrane"/>
    <property type="evidence" value="ECO:0007669"/>
    <property type="project" value="UniProtKB-SubCell"/>
</dbReference>
<keyword evidence="8 28" id="KW-0812">Transmembrane</keyword>
<evidence type="ECO:0000256" key="9">
    <source>
        <dbReference type="ARBA" id="ARBA00022729"/>
    </source>
</evidence>
<feature type="region of interest" description="Disordered" evidence="29">
    <location>
        <begin position="368"/>
        <end position="391"/>
    </location>
</feature>
<dbReference type="PROSITE" id="PS50835">
    <property type="entry name" value="IG_LIKE"/>
    <property type="match status" value="1"/>
</dbReference>
<accession>A0A8X7XD72</accession>
<evidence type="ECO:0000256" key="29">
    <source>
        <dbReference type="SAM" id="MobiDB-lite"/>
    </source>
</evidence>
<dbReference type="SMART" id="SM00082">
    <property type="entry name" value="LRRCT"/>
    <property type="match status" value="1"/>
</dbReference>
<dbReference type="InterPro" id="IPR013783">
    <property type="entry name" value="Ig-like_fold"/>
</dbReference>
<feature type="transmembrane region" description="Helical" evidence="30">
    <location>
        <begin position="326"/>
        <end position="349"/>
    </location>
</feature>
<keyword evidence="14 25" id="KW-0067">ATP-binding</keyword>
<dbReference type="FunFam" id="3.30.200.20:FF:000033">
    <property type="entry name" value="Tyrosine-protein kinase receptor"/>
    <property type="match status" value="1"/>
</dbReference>
<evidence type="ECO:0000256" key="30">
    <source>
        <dbReference type="SAM" id="Phobius"/>
    </source>
</evidence>
<evidence type="ECO:0000256" key="24">
    <source>
        <dbReference type="PIRSR" id="PIRSR000615-1"/>
    </source>
</evidence>
<keyword evidence="22" id="KW-0393">Immunoglobulin domain</keyword>
<dbReference type="InterPro" id="IPR017441">
    <property type="entry name" value="Protein_kinase_ATP_BS"/>
</dbReference>
<dbReference type="GO" id="GO:0099551">
    <property type="term" value="P:trans-synaptic signaling by neuropeptide, modulating synaptic transmission"/>
    <property type="evidence" value="ECO:0007669"/>
    <property type="project" value="TreeGrafter"/>
</dbReference>
<evidence type="ECO:0000256" key="25">
    <source>
        <dbReference type="PIRSR" id="PIRSR000615-2"/>
    </source>
</evidence>
<evidence type="ECO:0000256" key="15">
    <source>
        <dbReference type="ARBA" id="ARBA00022902"/>
    </source>
</evidence>
<dbReference type="GO" id="GO:0010008">
    <property type="term" value="C:endosome membrane"/>
    <property type="evidence" value="ECO:0007669"/>
    <property type="project" value="UniProtKB-SubCell"/>
</dbReference>
<dbReference type="SUPFAM" id="SSF52058">
    <property type="entry name" value="L domain-like"/>
    <property type="match status" value="1"/>
</dbReference>
<dbReference type="InterPro" id="IPR002011">
    <property type="entry name" value="Tyr_kinase_rcpt_2_CS"/>
</dbReference>
<evidence type="ECO:0000259" key="32">
    <source>
        <dbReference type="PROSITE" id="PS50835"/>
    </source>
</evidence>
<evidence type="ECO:0000256" key="14">
    <source>
        <dbReference type="ARBA" id="ARBA00022840"/>
    </source>
</evidence>
<evidence type="ECO:0000256" key="17">
    <source>
        <dbReference type="ARBA" id="ARBA00023136"/>
    </source>
</evidence>
<keyword evidence="19" id="KW-1015">Disulfide bond</keyword>
<dbReference type="InterPro" id="IPR032675">
    <property type="entry name" value="LRR_dom_sf"/>
</dbReference>
<gene>
    <name evidence="33" type="primary">Ntrk2</name>
    <name evidence="33" type="ORF">GTO96_0016368</name>
</gene>
<dbReference type="GO" id="GO:0045202">
    <property type="term" value="C:synapse"/>
    <property type="evidence" value="ECO:0007669"/>
    <property type="project" value="GOC"/>
</dbReference>
<evidence type="ECO:0000256" key="27">
    <source>
        <dbReference type="PROSITE-ProRule" id="PRU10141"/>
    </source>
</evidence>
<dbReference type="Pfam" id="PF07679">
    <property type="entry name" value="I-set"/>
    <property type="match status" value="2"/>
</dbReference>
<keyword evidence="9" id="KW-0732">Signal</keyword>
<keyword evidence="10" id="KW-0677">Repeat</keyword>
<keyword evidence="6" id="KW-0433">Leucine-rich repeat</keyword>
<dbReference type="SMART" id="SM00219">
    <property type="entry name" value="TyrKc"/>
    <property type="match status" value="1"/>
</dbReference>
<evidence type="ECO:0000256" key="8">
    <source>
        <dbReference type="ARBA" id="ARBA00022692"/>
    </source>
</evidence>
<evidence type="ECO:0000256" key="1">
    <source>
        <dbReference type="ARBA" id="ARBA00004251"/>
    </source>
</evidence>